<protein>
    <recommendedName>
        <fullName evidence="4">DUF4412 domain-containing protein</fullName>
    </recommendedName>
</protein>
<reference evidence="2 3" key="1">
    <citation type="submission" date="2017-10" db="EMBL/GenBank/DDBJ databases">
        <title>Draft genome of Longimonas halophila.</title>
        <authorList>
            <person name="Goh K.M."/>
            <person name="Shamsir M.S."/>
            <person name="Lim S.W."/>
        </authorList>
    </citation>
    <scope>NUCLEOTIDE SEQUENCE [LARGE SCALE GENOMIC DNA]</scope>
    <source>
        <strain evidence="2 3">KCTC 42399</strain>
    </source>
</reference>
<proteinExistence type="predicted"/>
<dbReference type="AlphaFoldDB" id="A0A2H3NNM1"/>
<feature type="region of interest" description="Disordered" evidence="1">
    <location>
        <begin position="1"/>
        <end position="21"/>
    </location>
</feature>
<dbReference type="Proteomes" id="UP000221024">
    <property type="component" value="Unassembled WGS sequence"/>
</dbReference>
<keyword evidence="3" id="KW-1185">Reference proteome</keyword>
<accession>A0A2H3NNM1</accession>
<evidence type="ECO:0000313" key="2">
    <source>
        <dbReference type="EMBL" id="PEN08486.1"/>
    </source>
</evidence>
<evidence type="ECO:0008006" key="4">
    <source>
        <dbReference type="Google" id="ProtNLM"/>
    </source>
</evidence>
<name>A0A2H3NNM1_9BACT</name>
<dbReference type="EMBL" id="PDEP01000003">
    <property type="protein sequence ID" value="PEN08486.1"/>
    <property type="molecule type" value="Genomic_DNA"/>
</dbReference>
<gene>
    <name evidence="2" type="ORF">CRI93_05095</name>
</gene>
<sequence length="231" mass="26889">MAQDIRSFTVETEGETNRYEREEENGRYIYRISNASGPASADDMPVMGFLDESYLEGLKEEAVYEGTESIDGVETHVLFVEDPRRLESYASMEGQEFQGLESMRFYLRTDNLMPARFLFNAVLPEDAMEGAPFQIDGPITFQVDFRDYRTIDGLVYPFVTEMSNDMMEQMPEEQRQRMQQMRAQMEAQMEQMPPEQRQMMEERMGDQFAQMQAMMSGEPVRRTVTNVTVNE</sequence>
<evidence type="ECO:0000313" key="3">
    <source>
        <dbReference type="Proteomes" id="UP000221024"/>
    </source>
</evidence>
<comment type="caution">
    <text evidence="2">The sequence shown here is derived from an EMBL/GenBank/DDBJ whole genome shotgun (WGS) entry which is preliminary data.</text>
</comment>
<evidence type="ECO:0000256" key="1">
    <source>
        <dbReference type="SAM" id="MobiDB-lite"/>
    </source>
</evidence>
<organism evidence="2 3">
    <name type="scientific">Longimonas halophila</name>
    <dbReference type="NCBI Taxonomy" id="1469170"/>
    <lineage>
        <taxon>Bacteria</taxon>
        <taxon>Pseudomonadati</taxon>
        <taxon>Rhodothermota</taxon>
        <taxon>Rhodothermia</taxon>
        <taxon>Rhodothermales</taxon>
        <taxon>Salisaetaceae</taxon>
        <taxon>Longimonas</taxon>
    </lineage>
</organism>